<evidence type="ECO:0008006" key="4">
    <source>
        <dbReference type="Google" id="ProtNLM"/>
    </source>
</evidence>
<feature type="transmembrane region" description="Helical" evidence="1">
    <location>
        <begin position="9"/>
        <end position="28"/>
    </location>
</feature>
<keyword evidence="1" id="KW-0472">Membrane</keyword>
<organism evidence="2 3">
    <name type="scientific">Clostridium tarantellae</name>
    <dbReference type="NCBI Taxonomy" id="39493"/>
    <lineage>
        <taxon>Bacteria</taxon>
        <taxon>Bacillati</taxon>
        <taxon>Bacillota</taxon>
        <taxon>Clostridia</taxon>
        <taxon>Eubacteriales</taxon>
        <taxon>Clostridiaceae</taxon>
        <taxon>Clostridium</taxon>
    </lineage>
</organism>
<gene>
    <name evidence="2" type="ORF">GBZ86_02045</name>
</gene>
<dbReference type="OrthoDB" id="1938329at2"/>
<dbReference type="Proteomes" id="UP000430345">
    <property type="component" value="Unassembled WGS sequence"/>
</dbReference>
<dbReference type="AlphaFoldDB" id="A0A6I1MHB0"/>
<protein>
    <recommendedName>
        <fullName evidence="4">DUF4476 domain-containing protein</fullName>
    </recommendedName>
</protein>
<keyword evidence="1" id="KW-1133">Transmembrane helix</keyword>
<evidence type="ECO:0000313" key="3">
    <source>
        <dbReference type="Proteomes" id="UP000430345"/>
    </source>
</evidence>
<keyword evidence="1" id="KW-0812">Transmembrane</keyword>
<proteinExistence type="predicted"/>
<sequence length="217" mass="25738">MKKRDLSKFIIVITIITIVILLYIRYFLVNNYINGFKGIEPKNNKEKVQNIDSFEINEECIVYENNINEYKEKFSDNNMDVNYVENIECNDKKKLEYNNNSISNNKENINDKKKVKESYNFEKEESVQVFKMDKNKLINEISFKDKLTVLSIIKNLSSNEYKELLNNIKRNDELDAAVDIFTILKNNLSVKDYEELKEIAEPYLNIEIIEKKIKCKS</sequence>
<reference evidence="2 3" key="1">
    <citation type="submission" date="2019-10" db="EMBL/GenBank/DDBJ databases">
        <title>The Genome Sequence of Clostridium tarantellae Isolated from Fish Brain.</title>
        <authorList>
            <person name="Bano L."/>
            <person name="Kiel M."/>
            <person name="Sales G."/>
            <person name="Doxey A.C."/>
            <person name="Mansfield M.J."/>
            <person name="Schiavone M."/>
            <person name="Rossetto O."/>
            <person name="Pirazzini M."/>
            <person name="Dobrindt U."/>
            <person name="Montecucco C."/>
        </authorList>
    </citation>
    <scope>NUCLEOTIDE SEQUENCE [LARGE SCALE GENOMIC DNA]</scope>
    <source>
        <strain evidence="2 3">DSM 3997</strain>
    </source>
</reference>
<name>A0A6I1MHB0_9CLOT</name>
<dbReference type="RefSeq" id="WP_152887272.1">
    <property type="nucleotide sequence ID" value="NZ_WHJC01000011.1"/>
</dbReference>
<accession>A0A6I1MHB0</accession>
<evidence type="ECO:0000256" key="1">
    <source>
        <dbReference type="SAM" id="Phobius"/>
    </source>
</evidence>
<keyword evidence="3" id="KW-1185">Reference proteome</keyword>
<dbReference type="EMBL" id="WHJC01000011">
    <property type="protein sequence ID" value="MPQ42550.1"/>
    <property type="molecule type" value="Genomic_DNA"/>
</dbReference>
<comment type="caution">
    <text evidence="2">The sequence shown here is derived from an EMBL/GenBank/DDBJ whole genome shotgun (WGS) entry which is preliminary data.</text>
</comment>
<evidence type="ECO:0000313" key="2">
    <source>
        <dbReference type="EMBL" id="MPQ42550.1"/>
    </source>
</evidence>